<dbReference type="EMBL" id="JBBEGL010000005">
    <property type="protein sequence ID" value="MEJ2888440.1"/>
    <property type="molecule type" value="Genomic_DNA"/>
</dbReference>
<name>A0ABU8N7P1_9PSEU</name>
<keyword evidence="3" id="KW-1185">Reference proteome</keyword>
<protein>
    <submittedName>
        <fullName evidence="2">Uncharacterized protein</fullName>
    </submittedName>
</protein>
<keyword evidence="1" id="KW-1133">Transmembrane helix</keyword>
<accession>A0ABU8N7P1</accession>
<proteinExistence type="predicted"/>
<evidence type="ECO:0000256" key="1">
    <source>
        <dbReference type="SAM" id="Phobius"/>
    </source>
</evidence>
<evidence type="ECO:0000313" key="2">
    <source>
        <dbReference type="EMBL" id="MEJ2888440.1"/>
    </source>
</evidence>
<keyword evidence="1" id="KW-0472">Membrane</keyword>
<dbReference type="RefSeq" id="WP_337715009.1">
    <property type="nucleotide sequence ID" value="NZ_JBBEGL010000005.1"/>
</dbReference>
<dbReference type="Proteomes" id="UP001370100">
    <property type="component" value="Unassembled WGS sequence"/>
</dbReference>
<evidence type="ECO:0000313" key="3">
    <source>
        <dbReference type="Proteomes" id="UP001370100"/>
    </source>
</evidence>
<feature type="transmembrane region" description="Helical" evidence="1">
    <location>
        <begin position="94"/>
        <end position="116"/>
    </location>
</feature>
<keyword evidence="1" id="KW-0812">Transmembrane</keyword>
<feature type="transmembrane region" description="Helical" evidence="1">
    <location>
        <begin position="60"/>
        <end position="82"/>
    </location>
</feature>
<organism evidence="2 3">
    <name type="scientific">Actinomycetospora aeridis</name>
    <dbReference type="NCBI Taxonomy" id="3129231"/>
    <lineage>
        <taxon>Bacteria</taxon>
        <taxon>Bacillati</taxon>
        <taxon>Actinomycetota</taxon>
        <taxon>Actinomycetes</taxon>
        <taxon>Pseudonocardiales</taxon>
        <taxon>Pseudonocardiaceae</taxon>
        <taxon>Actinomycetospora</taxon>
    </lineage>
</organism>
<reference evidence="2 3" key="1">
    <citation type="submission" date="2024-03" db="EMBL/GenBank/DDBJ databases">
        <title>Actinomycetospora sp. OC33-EN06, a novel actinomycete isolated from wild orchid (Aerides multiflora).</title>
        <authorList>
            <person name="Suriyachadkun C."/>
        </authorList>
    </citation>
    <scope>NUCLEOTIDE SEQUENCE [LARGE SCALE GENOMIC DNA]</scope>
    <source>
        <strain evidence="2 3">OC33-EN06</strain>
    </source>
</reference>
<feature type="transmembrane region" description="Helical" evidence="1">
    <location>
        <begin position="35"/>
        <end position="54"/>
    </location>
</feature>
<gene>
    <name evidence="2" type="ORF">WCD41_18415</name>
</gene>
<comment type="caution">
    <text evidence="2">The sequence shown here is derived from an EMBL/GenBank/DDBJ whole genome shotgun (WGS) entry which is preliminary data.</text>
</comment>
<sequence length="387" mass="42623">MQLFFGLVRTKWPSSYYSSSEVFVETISQTWYRYFLFRFGPVLVAALLVALTGADDPAQVLTSVVIFGLVHGFATVGRALVLSAFRKSLTVRQVVVDLAVFVLIVLVCLLGGLVSPALRRYVPGFDKYVEVLLTGAVAAMVYAYLSKWTQPDGLYEDGPALLARIPERLRLLTEGAAARNLVDRDLALAVLVTELKQRPAWIRRLERATPATSKTHGPFQNLARASATDQESVEAAMQNLSNAILSRRDGGPRSGRLQAEIERHNRSDNFLAACESAFHAIAAESSPSSEATGRDGSPMLRCTSRTRRGHQWIVRGDFSEPGRDLFGVASVTTTPEDCEVSLREGPTRREWEARVSVDSSELSIGVRNEDDPTLPARQGESINVYLY</sequence>